<protein>
    <submittedName>
        <fullName evidence="1">Uncharacterized protein</fullName>
    </submittedName>
</protein>
<evidence type="ECO:0000313" key="2">
    <source>
        <dbReference type="EMBL" id="CAF4534326.1"/>
    </source>
</evidence>
<feature type="non-terminal residue" evidence="1">
    <location>
        <position position="1"/>
    </location>
</feature>
<organism evidence="1 3">
    <name type="scientific">Rotaria socialis</name>
    <dbReference type="NCBI Taxonomy" id="392032"/>
    <lineage>
        <taxon>Eukaryota</taxon>
        <taxon>Metazoa</taxon>
        <taxon>Spiralia</taxon>
        <taxon>Gnathifera</taxon>
        <taxon>Rotifera</taxon>
        <taxon>Eurotatoria</taxon>
        <taxon>Bdelloidea</taxon>
        <taxon>Philodinida</taxon>
        <taxon>Philodinidae</taxon>
        <taxon>Rotaria</taxon>
    </lineage>
</organism>
<reference evidence="1" key="1">
    <citation type="submission" date="2021-02" db="EMBL/GenBank/DDBJ databases">
        <authorList>
            <person name="Nowell W R."/>
        </authorList>
    </citation>
    <scope>NUCLEOTIDE SEQUENCE</scope>
</reference>
<sequence>MIIFMALAKNSTLQSRHQLQNQTLKTNSKSKVIKKQIQNHRFNSLAHQIEQDSWLK</sequence>
<proteinExistence type="predicted"/>
<evidence type="ECO:0000313" key="1">
    <source>
        <dbReference type="EMBL" id="CAF4501527.1"/>
    </source>
</evidence>
<dbReference type="EMBL" id="CAJOBO010004985">
    <property type="protein sequence ID" value="CAF4534326.1"/>
    <property type="molecule type" value="Genomic_DNA"/>
</dbReference>
<dbReference type="EMBL" id="CAJOBP010006821">
    <property type="protein sequence ID" value="CAF4501527.1"/>
    <property type="molecule type" value="Genomic_DNA"/>
</dbReference>
<dbReference type="AlphaFoldDB" id="A0A820VJ64"/>
<gene>
    <name evidence="2" type="ORF">HFQ381_LOCUS29930</name>
    <name evidence="1" type="ORF">UJA718_LOCUS26358</name>
</gene>
<evidence type="ECO:0000313" key="3">
    <source>
        <dbReference type="Proteomes" id="UP000663873"/>
    </source>
</evidence>
<dbReference type="Proteomes" id="UP000663851">
    <property type="component" value="Unassembled WGS sequence"/>
</dbReference>
<dbReference type="Proteomes" id="UP000663873">
    <property type="component" value="Unassembled WGS sequence"/>
</dbReference>
<keyword evidence="3" id="KW-1185">Reference proteome</keyword>
<comment type="caution">
    <text evidence="1">The sequence shown here is derived from an EMBL/GenBank/DDBJ whole genome shotgun (WGS) entry which is preliminary data.</text>
</comment>
<accession>A0A820VJ64</accession>
<name>A0A820VJ64_9BILA</name>